<reference evidence="2 3" key="1">
    <citation type="submission" date="2019-07" db="EMBL/GenBank/DDBJ databases">
        <title>Genome sequence of 2 isolates from Red Sea Mangroves.</title>
        <authorList>
            <person name="Sefrji F."/>
            <person name="Michoud G."/>
            <person name="Merlino G."/>
            <person name="Daffonchio D."/>
        </authorList>
    </citation>
    <scope>NUCLEOTIDE SEQUENCE [LARGE SCALE GENOMIC DNA]</scope>
    <source>
        <strain evidence="2 3">R1DC41</strain>
    </source>
</reference>
<evidence type="ECO:0000256" key="1">
    <source>
        <dbReference type="SAM" id="Coils"/>
    </source>
</evidence>
<dbReference type="InterPro" id="IPR019668">
    <property type="entry name" value="Uncharacterised_YtzC"/>
</dbReference>
<dbReference type="RefSeq" id="WP_239671957.1">
    <property type="nucleotide sequence ID" value="NZ_CP049742.1"/>
</dbReference>
<proteinExistence type="predicted"/>
<keyword evidence="1" id="KW-0175">Coiled coil</keyword>
<name>A0A7S8CC65_9BACI</name>
<protein>
    <submittedName>
        <fullName evidence="2">YtzC family protein</fullName>
    </submittedName>
</protein>
<evidence type="ECO:0000313" key="2">
    <source>
        <dbReference type="EMBL" id="QPC47289.1"/>
    </source>
</evidence>
<dbReference type="Pfam" id="PF10732">
    <property type="entry name" value="DUF2524"/>
    <property type="match status" value="1"/>
</dbReference>
<dbReference type="EMBL" id="CP049742">
    <property type="protein sequence ID" value="QPC47289.1"/>
    <property type="molecule type" value="Genomic_DNA"/>
</dbReference>
<evidence type="ECO:0000313" key="3">
    <source>
        <dbReference type="Proteomes" id="UP000593626"/>
    </source>
</evidence>
<gene>
    <name evidence="2" type="ORF">G8O30_10050</name>
</gene>
<sequence length="97" mass="11481">MATRKSVEECLQHCEDALRLAQEQFVEANRQEHYHDLEYVEAQGLLETAVNEVLKLTESANWQQKEQLHRMRLQLQSLQNEMILLNHDRPEKFTGGY</sequence>
<dbReference type="AlphaFoldDB" id="A0A7S8CC65"/>
<feature type="coiled-coil region" evidence="1">
    <location>
        <begin position="61"/>
        <end position="88"/>
    </location>
</feature>
<keyword evidence="3" id="KW-1185">Reference proteome</keyword>
<accession>A0A7S8CC65</accession>
<organism evidence="2 3">
    <name type="scientific">Mangrovibacillus cuniculi</name>
    <dbReference type="NCBI Taxonomy" id="2593652"/>
    <lineage>
        <taxon>Bacteria</taxon>
        <taxon>Bacillati</taxon>
        <taxon>Bacillota</taxon>
        <taxon>Bacilli</taxon>
        <taxon>Bacillales</taxon>
        <taxon>Bacillaceae</taxon>
        <taxon>Mangrovibacillus</taxon>
    </lineage>
</organism>
<dbReference type="Proteomes" id="UP000593626">
    <property type="component" value="Chromosome"/>
</dbReference>
<dbReference type="KEGG" id="mcui:G8O30_10050"/>